<name>A0A1M6NES1_9FIRM</name>
<dbReference type="AlphaFoldDB" id="A0A1M6NES1"/>
<dbReference type="OrthoDB" id="1683231at2"/>
<keyword evidence="3" id="KW-1185">Reference proteome</keyword>
<gene>
    <name evidence="2" type="ORF">SAMN02745975_03279</name>
</gene>
<sequence>MKKFLILLFALMLLTGCREKTPGGAGDKEYTLQDYFPFVENTLYIYGGEGNEFAEKQVFFDYIRGNRAQLRVINPGTIMAQVIEIEGGEIRRSISKEEHYHFEDITAAAKEKTDILLKEPLEKGNTWTLTDGMERSITGVNVEVETPSGTYRAIEVVTIMGENTKQLDYYVAKIGHVKSVFQSTDFEVITELERMIRNQPLDYSMTLFFPDLTREQQVYVERNIPIETNEDIKKVFEAQLKNPPNRDITAPLSPNTRILEILRNEDEDLVVVNFTKEFVQEMNVGSYSEGQILESVVNTFGTNYNVRRVMLQIEGKPYQSGHFEMRDGEYFTINPEKAKAYGE</sequence>
<evidence type="ECO:0000313" key="3">
    <source>
        <dbReference type="Proteomes" id="UP000184536"/>
    </source>
</evidence>
<dbReference type="InterPro" id="IPR019606">
    <property type="entry name" value="GerMN"/>
</dbReference>
<dbReference type="RefSeq" id="WP_110942290.1">
    <property type="nucleotide sequence ID" value="NZ_FQZV01000055.1"/>
</dbReference>
<organism evidence="2 3">
    <name type="scientific">Geosporobacter subterraneus DSM 17957</name>
    <dbReference type="NCBI Taxonomy" id="1121919"/>
    <lineage>
        <taxon>Bacteria</taxon>
        <taxon>Bacillati</taxon>
        <taxon>Bacillota</taxon>
        <taxon>Clostridia</taxon>
        <taxon>Peptostreptococcales</taxon>
        <taxon>Thermotaleaceae</taxon>
        <taxon>Geosporobacter</taxon>
    </lineage>
</organism>
<dbReference type="Proteomes" id="UP000184536">
    <property type="component" value="Unassembled WGS sequence"/>
</dbReference>
<protein>
    <submittedName>
        <fullName evidence="2">Sporulation and spore germination</fullName>
    </submittedName>
</protein>
<proteinExistence type="predicted"/>
<evidence type="ECO:0000259" key="1">
    <source>
        <dbReference type="SMART" id="SM00909"/>
    </source>
</evidence>
<accession>A0A1M6NES1</accession>
<dbReference type="SMART" id="SM00909">
    <property type="entry name" value="Germane"/>
    <property type="match status" value="1"/>
</dbReference>
<evidence type="ECO:0000313" key="2">
    <source>
        <dbReference type="EMBL" id="SHJ94215.1"/>
    </source>
</evidence>
<dbReference type="STRING" id="1121919.SAMN02745975_03279"/>
<dbReference type="EMBL" id="FQZV01000055">
    <property type="protein sequence ID" value="SHJ94215.1"/>
    <property type="molecule type" value="Genomic_DNA"/>
</dbReference>
<reference evidence="3" key="1">
    <citation type="submission" date="2016-11" db="EMBL/GenBank/DDBJ databases">
        <authorList>
            <person name="Varghese N."/>
            <person name="Submissions S."/>
        </authorList>
    </citation>
    <scope>NUCLEOTIDE SEQUENCE [LARGE SCALE GENOMIC DNA]</scope>
    <source>
        <strain evidence="3">DSM 17957</strain>
    </source>
</reference>
<dbReference type="Pfam" id="PF10646">
    <property type="entry name" value="Germane"/>
    <property type="match status" value="1"/>
</dbReference>
<feature type="domain" description="GerMN" evidence="1">
    <location>
        <begin position="232"/>
        <end position="322"/>
    </location>
</feature>
<dbReference type="PROSITE" id="PS51257">
    <property type="entry name" value="PROKAR_LIPOPROTEIN"/>
    <property type="match status" value="1"/>
</dbReference>